<proteinExistence type="predicted"/>
<reference evidence="1 2" key="1">
    <citation type="journal article" date="2019" name="Genome Biol. Evol.">
        <title>Insights into the evolution of the New World diploid cottons (Gossypium, subgenus Houzingenia) based on genome sequencing.</title>
        <authorList>
            <person name="Grover C.E."/>
            <person name="Arick M.A. 2nd"/>
            <person name="Thrash A."/>
            <person name="Conover J.L."/>
            <person name="Sanders W.S."/>
            <person name="Peterson D.G."/>
            <person name="Frelichowski J.E."/>
            <person name="Scheffler J.A."/>
            <person name="Scheffler B.E."/>
            <person name="Wendel J.F."/>
        </authorList>
    </citation>
    <scope>NUCLEOTIDE SEQUENCE [LARGE SCALE GENOMIC DNA]</scope>
    <source>
        <strain evidence="1">1</strain>
        <tissue evidence="1">Leaf</tissue>
    </source>
</reference>
<dbReference type="AlphaFoldDB" id="A0A7J9L5U6"/>
<sequence length="69" mass="7759">MFYCSNIISNEDLRGFICNWNGSSSLGPVVGDISHKCKGSSRKFGESRTLVWCLGCFLHFQFPHGLEPF</sequence>
<protein>
    <submittedName>
        <fullName evidence="1">Uncharacterized protein</fullName>
    </submittedName>
</protein>
<evidence type="ECO:0000313" key="1">
    <source>
        <dbReference type="EMBL" id="MBA0854172.1"/>
    </source>
</evidence>
<accession>A0A7J9L5U6</accession>
<name>A0A7J9L5U6_GOSSC</name>
<gene>
    <name evidence="1" type="ORF">Goshw_027010</name>
</gene>
<feature type="non-terminal residue" evidence="1">
    <location>
        <position position="69"/>
    </location>
</feature>
<organism evidence="1 2">
    <name type="scientific">Gossypium schwendimanii</name>
    <name type="common">Cotton</name>
    <dbReference type="NCBI Taxonomy" id="34291"/>
    <lineage>
        <taxon>Eukaryota</taxon>
        <taxon>Viridiplantae</taxon>
        <taxon>Streptophyta</taxon>
        <taxon>Embryophyta</taxon>
        <taxon>Tracheophyta</taxon>
        <taxon>Spermatophyta</taxon>
        <taxon>Magnoliopsida</taxon>
        <taxon>eudicotyledons</taxon>
        <taxon>Gunneridae</taxon>
        <taxon>Pentapetalae</taxon>
        <taxon>rosids</taxon>
        <taxon>malvids</taxon>
        <taxon>Malvales</taxon>
        <taxon>Malvaceae</taxon>
        <taxon>Malvoideae</taxon>
        <taxon>Gossypium</taxon>
    </lineage>
</organism>
<dbReference type="Proteomes" id="UP000593576">
    <property type="component" value="Unassembled WGS sequence"/>
</dbReference>
<keyword evidence="2" id="KW-1185">Reference proteome</keyword>
<dbReference type="EMBL" id="JABFAF010000004">
    <property type="protein sequence ID" value="MBA0854172.1"/>
    <property type="molecule type" value="Genomic_DNA"/>
</dbReference>
<evidence type="ECO:0000313" key="2">
    <source>
        <dbReference type="Proteomes" id="UP000593576"/>
    </source>
</evidence>
<comment type="caution">
    <text evidence="1">The sequence shown here is derived from an EMBL/GenBank/DDBJ whole genome shotgun (WGS) entry which is preliminary data.</text>
</comment>